<protein>
    <recommendedName>
        <fullName evidence="5">Large ribosomal subunit protein P2</fullName>
    </recommendedName>
    <alternativeName>
        <fullName evidence="6">60S acidic ribosomal protein P2</fullName>
    </alternativeName>
</protein>
<evidence type="ECO:0000256" key="4">
    <source>
        <dbReference type="ARBA" id="ARBA00023274"/>
    </source>
</evidence>
<dbReference type="HAMAP" id="MF_01478">
    <property type="entry name" value="Ribosomal_L12_arch"/>
    <property type="match status" value="1"/>
</dbReference>
<keyword evidence="8" id="KW-1185">Reference proteome</keyword>
<dbReference type="InterPro" id="IPR027534">
    <property type="entry name" value="Ribosomal_P1/P2"/>
</dbReference>
<evidence type="ECO:0000256" key="2">
    <source>
        <dbReference type="ARBA" id="ARBA00005436"/>
    </source>
</evidence>
<evidence type="ECO:0000256" key="1">
    <source>
        <dbReference type="ARBA" id="ARBA00003362"/>
    </source>
</evidence>
<dbReference type="PANTHER" id="PTHR21141:SF5">
    <property type="entry name" value="LARGE RIBOSOMAL SUBUNIT PROTEIN P2"/>
    <property type="match status" value="1"/>
</dbReference>
<dbReference type="AlphaFoldDB" id="A0A6H5I9B8"/>
<dbReference type="Pfam" id="PF00428">
    <property type="entry name" value="Ribosomal_60s"/>
    <property type="match status" value="1"/>
</dbReference>
<keyword evidence="3" id="KW-0689">Ribosomal protein</keyword>
<dbReference type="FunFam" id="1.10.10.1410:FF:000002">
    <property type="entry name" value="60S acidic ribosomal protein P2"/>
    <property type="match status" value="1"/>
</dbReference>
<name>A0A6H5I9B8_9HYME</name>
<dbReference type="InterPro" id="IPR044076">
    <property type="entry name" value="Ribosomal_P2"/>
</dbReference>
<dbReference type="GO" id="GO:0002182">
    <property type="term" value="P:cytoplasmic translational elongation"/>
    <property type="evidence" value="ECO:0007669"/>
    <property type="project" value="InterPro"/>
</dbReference>
<accession>A0A6H5I9B8</accession>
<evidence type="ECO:0000256" key="6">
    <source>
        <dbReference type="ARBA" id="ARBA00035443"/>
    </source>
</evidence>
<evidence type="ECO:0000313" key="7">
    <source>
        <dbReference type="EMBL" id="CAB0033031.1"/>
    </source>
</evidence>
<dbReference type="CDD" id="cd05833">
    <property type="entry name" value="Ribosomal_P2"/>
    <property type="match status" value="1"/>
</dbReference>
<dbReference type="OrthoDB" id="1227494at2759"/>
<dbReference type="Proteomes" id="UP000479190">
    <property type="component" value="Unassembled WGS sequence"/>
</dbReference>
<comment type="similarity">
    <text evidence="2">Belongs to the eukaryotic ribosomal protein P1/P2 family.</text>
</comment>
<dbReference type="GO" id="GO:0003735">
    <property type="term" value="F:structural constituent of ribosome"/>
    <property type="evidence" value="ECO:0007669"/>
    <property type="project" value="InterPro"/>
</dbReference>
<sequence length="310" mass="33496">MRYVAAYLLAVLGGKASPSQNDLEKILSSVGIEADAERLQHVLKSLNGKDIEEVIADGRKMLSSMPVGGAAAPAAAAAGAAAPAAEEKKVCVRRSLSFLVLQIQISPTSPQQFGYFFTGGSRVTGTRRFGLLAEFEKFLDYVVTAILTGYVKMRITGLICVVYVEPVVYFKKIIDDAAHPGPIRITQCRSVTRRRLSVFIDFELVFVAAMDHKFDCLHKVVVTCTDYYYNSLILVAMVCWLRGRNVSCASLSSSLAPARATPPDLPVAIIQMRGAPPSRLFGSLAPATASDIPSSAYRSAAAVHQLSYEI</sequence>
<gene>
    <name evidence="7" type="ORF">TBRA_LOCUS4954</name>
</gene>
<proteinExistence type="inferred from homology"/>
<reference evidence="7 8" key="1">
    <citation type="submission" date="2020-02" db="EMBL/GenBank/DDBJ databases">
        <authorList>
            <person name="Ferguson B K."/>
        </authorList>
    </citation>
    <scope>NUCLEOTIDE SEQUENCE [LARGE SCALE GENOMIC DNA]</scope>
</reference>
<dbReference type="Gene3D" id="1.10.10.1410">
    <property type="match status" value="1"/>
</dbReference>
<dbReference type="GO" id="GO:0022625">
    <property type="term" value="C:cytosolic large ribosomal subunit"/>
    <property type="evidence" value="ECO:0007669"/>
    <property type="project" value="InterPro"/>
</dbReference>
<organism evidence="7 8">
    <name type="scientific">Trichogramma brassicae</name>
    <dbReference type="NCBI Taxonomy" id="86971"/>
    <lineage>
        <taxon>Eukaryota</taxon>
        <taxon>Metazoa</taxon>
        <taxon>Ecdysozoa</taxon>
        <taxon>Arthropoda</taxon>
        <taxon>Hexapoda</taxon>
        <taxon>Insecta</taxon>
        <taxon>Pterygota</taxon>
        <taxon>Neoptera</taxon>
        <taxon>Endopterygota</taxon>
        <taxon>Hymenoptera</taxon>
        <taxon>Apocrita</taxon>
        <taxon>Proctotrupomorpha</taxon>
        <taxon>Chalcidoidea</taxon>
        <taxon>Trichogrammatidae</taxon>
        <taxon>Trichogramma</taxon>
    </lineage>
</organism>
<evidence type="ECO:0000313" key="8">
    <source>
        <dbReference type="Proteomes" id="UP000479190"/>
    </source>
</evidence>
<evidence type="ECO:0000256" key="3">
    <source>
        <dbReference type="ARBA" id="ARBA00022980"/>
    </source>
</evidence>
<comment type="function">
    <text evidence="1">Plays an important role in the elongation step of protein synthesis.</text>
</comment>
<dbReference type="PANTHER" id="PTHR21141">
    <property type="entry name" value="60S ACIDIC RIBOSOMAL PROTEIN FAMILY MEMBER"/>
    <property type="match status" value="1"/>
</dbReference>
<dbReference type="InterPro" id="IPR038716">
    <property type="entry name" value="P1/P2_N_sf"/>
</dbReference>
<keyword evidence="4" id="KW-0687">Ribonucleoprotein</keyword>
<evidence type="ECO:0000256" key="5">
    <source>
        <dbReference type="ARBA" id="ARBA00035301"/>
    </source>
</evidence>
<dbReference type="EMBL" id="CADCXV010000696">
    <property type="protein sequence ID" value="CAB0033031.1"/>
    <property type="molecule type" value="Genomic_DNA"/>
</dbReference>